<dbReference type="OMA" id="VNWKTSE"/>
<dbReference type="InterPro" id="IPR016813">
    <property type="entry name" value="NADH_Ub_cplx-1_21kDa"/>
</dbReference>
<dbReference type="PANTHER" id="PTHR37325">
    <property type="entry name" value="OXIDOREDUCTASE 21 KDA SUBUNIT, PUTATIVE (AFU_ORTHOLOGUE AFUA_4G05910)-RELATED"/>
    <property type="match status" value="1"/>
</dbReference>
<comment type="caution">
    <text evidence="1">The sequence shown here is derived from an EMBL/GenBank/DDBJ whole genome shotgun (WGS) entry which is preliminary data.</text>
</comment>
<proteinExistence type="predicted"/>
<dbReference type="InParanoid" id="A0A1X2HDM6"/>
<dbReference type="CDD" id="cd22849">
    <property type="entry name" value="NuzM"/>
    <property type="match status" value="1"/>
</dbReference>
<dbReference type="OrthoDB" id="2093493at2759"/>
<evidence type="ECO:0000313" key="2">
    <source>
        <dbReference type="Proteomes" id="UP000242180"/>
    </source>
</evidence>
<dbReference type="STRING" id="13706.A0A1X2HDM6"/>
<organism evidence="1 2">
    <name type="scientific">Syncephalastrum racemosum</name>
    <name type="common">Filamentous fungus</name>
    <dbReference type="NCBI Taxonomy" id="13706"/>
    <lineage>
        <taxon>Eukaryota</taxon>
        <taxon>Fungi</taxon>
        <taxon>Fungi incertae sedis</taxon>
        <taxon>Mucoromycota</taxon>
        <taxon>Mucoromycotina</taxon>
        <taxon>Mucoromycetes</taxon>
        <taxon>Mucorales</taxon>
        <taxon>Syncephalastraceae</taxon>
        <taxon>Syncephalastrum</taxon>
    </lineage>
</organism>
<name>A0A1X2HDM6_SYNRA</name>
<dbReference type="PANTHER" id="PTHR37325:SF1">
    <property type="entry name" value="OXIDOREDUCTASE 21 KDA SUBUNIT, PUTATIVE (AFU_ORTHOLOGUE AFUA_4G05910)-RELATED"/>
    <property type="match status" value="1"/>
</dbReference>
<keyword evidence="2" id="KW-1185">Reference proteome</keyword>
<evidence type="ECO:0008006" key="3">
    <source>
        <dbReference type="Google" id="ProtNLM"/>
    </source>
</evidence>
<dbReference type="AlphaFoldDB" id="A0A1X2HDM6"/>
<dbReference type="Proteomes" id="UP000242180">
    <property type="component" value="Unassembled WGS sequence"/>
</dbReference>
<gene>
    <name evidence="1" type="ORF">BCR43DRAFT_564109</name>
</gene>
<reference evidence="1 2" key="1">
    <citation type="submission" date="2016-07" db="EMBL/GenBank/DDBJ databases">
        <title>Pervasive Adenine N6-methylation of Active Genes in Fungi.</title>
        <authorList>
            <consortium name="DOE Joint Genome Institute"/>
            <person name="Mondo S.J."/>
            <person name="Dannebaum R.O."/>
            <person name="Kuo R.C."/>
            <person name="Labutti K."/>
            <person name="Haridas S."/>
            <person name="Kuo A."/>
            <person name="Salamov A."/>
            <person name="Ahrendt S.R."/>
            <person name="Lipzen A."/>
            <person name="Sullivan W."/>
            <person name="Andreopoulos W.B."/>
            <person name="Clum A."/>
            <person name="Lindquist E."/>
            <person name="Daum C."/>
            <person name="Ramamoorthy G.K."/>
            <person name="Gryganskyi A."/>
            <person name="Culley D."/>
            <person name="Magnuson J.K."/>
            <person name="James T.Y."/>
            <person name="O'Malley M.A."/>
            <person name="Stajich J.E."/>
            <person name="Spatafora J.W."/>
            <person name="Visel A."/>
            <person name="Grigoriev I.V."/>
        </authorList>
    </citation>
    <scope>NUCLEOTIDE SEQUENCE [LARGE SCALE GENOMIC DNA]</scope>
    <source>
        <strain evidence="1 2">NRRL 2496</strain>
    </source>
</reference>
<dbReference type="EMBL" id="MCGN01000005">
    <property type="protein sequence ID" value="ORY96899.1"/>
    <property type="molecule type" value="Genomic_DNA"/>
</dbReference>
<protein>
    <recommendedName>
        <fullName evidence="3">NADH dehydrogenase [ubiquinone] 1 alpha subcomplex subunit 7</fullName>
    </recommendedName>
</protein>
<accession>A0A1X2HDM6</accession>
<sequence length="160" mass="17965">MSWNSKTWSWVKKLLSVNPKSTDGMPVVGKFRTPAVGSRPEKYEYPKTTASNVSNNYYFQRDVRRNYPRLAVYTQQSVAGLLEGASVQPSLPPAMADNQDVQPATITEAKPLVQVLNSQKLFSKDKPAPTPTWGRQVVWKTSEDFVQPEDPAFPMKCITT</sequence>
<evidence type="ECO:0000313" key="1">
    <source>
        <dbReference type="EMBL" id="ORY96899.1"/>
    </source>
</evidence>